<keyword evidence="5 9" id="KW-0732">Signal</keyword>
<dbReference type="GO" id="GO:0004252">
    <property type="term" value="F:serine-type endopeptidase activity"/>
    <property type="evidence" value="ECO:0007669"/>
    <property type="project" value="InterPro"/>
</dbReference>
<dbReference type="InterPro" id="IPR001254">
    <property type="entry name" value="Trypsin_dom"/>
</dbReference>
<keyword evidence="4" id="KW-0721">Serine protease homolog</keyword>
<dbReference type="GO" id="GO:0005576">
    <property type="term" value="C:extracellular region"/>
    <property type="evidence" value="ECO:0007669"/>
    <property type="project" value="UniProtKB-SubCell"/>
</dbReference>
<dbReference type="SMART" id="SM00020">
    <property type="entry name" value="Tryp_SPc"/>
    <property type="match status" value="1"/>
</dbReference>
<evidence type="ECO:0000256" key="5">
    <source>
        <dbReference type="ARBA" id="ARBA00022729"/>
    </source>
</evidence>
<evidence type="ECO:0000256" key="4">
    <source>
        <dbReference type="ARBA" id="ARBA00022542"/>
    </source>
</evidence>
<keyword evidence="6" id="KW-0325">Glycoprotein</keyword>
<protein>
    <recommendedName>
        <fullName evidence="7">Inactive serine protease 35</fullName>
    </recommendedName>
</protein>
<evidence type="ECO:0000256" key="9">
    <source>
        <dbReference type="SAM" id="SignalP"/>
    </source>
</evidence>
<reference evidence="11 12" key="1">
    <citation type="submission" date="2020-10" db="EMBL/GenBank/DDBJ databases">
        <title>Pygocentrus nattereri (red-bellied piranha) genome, fPygNat1, primary haplotype.</title>
        <authorList>
            <person name="Myers G."/>
            <person name="Meyer A."/>
            <person name="Karagic N."/>
            <person name="Pippel M."/>
            <person name="Winkler S."/>
            <person name="Tracey A."/>
            <person name="Wood J."/>
            <person name="Formenti G."/>
            <person name="Howe K."/>
            <person name="Fedrigo O."/>
            <person name="Jarvis E.D."/>
        </authorList>
    </citation>
    <scope>NUCLEOTIDE SEQUENCE [LARGE SCALE GENOMIC DNA]</scope>
</reference>
<evidence type="ECO:0000313" key="12">
    <source>
        <dbReference type="Proteomes" id="UP001501920"/>
    </source>
</evidence>
<proteinExistence type="inferred from homology"/>
<dbReference type="OrthoDB" id="10037376at2759"/>
<dbReference type="InterPro" id="IPR018114">
    <property type="entry name" value="TRYPSIN_HIS"/>
</dbReference>
<reference evidence="11" key="3">
    <citation type="submission" date="2025-09" db="UniProtKB">
        <authorList>
            <consortium name="Ensembl"/>
        </authorList>
    </citation>
    <scope>IDENTIFICATION</scope>
</reference>
<reference evidence="11" key="2">
    <citation type="submission" date="2025-08" db="UniProtKB">
        <authorList>
            <consortium name="Ensembl"/>
        </authorList>
    </citation>
    <scope>IDENTIFICATION</scope>
</reference>
<feature type="compositionally biased region" description="Basic residues" evidence="8">
    <location>
        <begin position="194"/>
        <end position="210"/>
    </location>
</feature>
<sequence length="434" mass="48967">MDRLLPSLLHWMAVLTLVASAAVESVADEGDYSWARMKVPLVVDRQTVQLQNPRFSNPRDPGTVCGIECQRNLPEPGPAELEQLLSYETFFENGTRTLTKVVLEGLHNVRNISFPPPASPAGLKRKRRQVYGLDGRFVITDKHYITSYPFSASVKLSTGCSGILVSPRHVLTAAHCVHDGKDYLKGSRRLRVGVMKLRSKRGRGRGGKKGKQQEMRPEVQDDAESTKEKRERKKGRKRKNRIRRSAVTGQSMFGGEQQESKQPGFRWTRVKQTYIPKGWMGEVGNKLALDYDYALLKLKRSVRTKHMDLGVVPLIKRIPAARIHFSGFDNDHPGKVVYRFCSVSDESKDLMYQYCDAQQGSSGAGVYVRLGEPSRSTKGTRKWRRKVIGVFSGHRWVDVNGTQNDYNVAVRITPAKFAQICHWIHGDSSQCKLA</sequence>
<gene>
    <name evidence="11" type="primary">PRSS35</name>
</gene>
<dbReference type="PANTHER" id="PTHR15462:SF17">
    <property type="entry name" value="INACTIVE SERINE PROTEASE 35"/>
    <property type="match status" value="1"/>
</dbReference>
<dbReference type="InterPro" id="IPR009003">
    <property type="entry name" value="Peptidase_S1_PA"/>
</dbReference>
<evidence type="ECO:0000256" key="2">
    <source>
        <dbReference type="ARBA" id="ARBA00007664"/>
    </source>
</evidence>
<feature type="signal peptide" evidence="9">
    <location>
        <begin position="1"/>
        <end position="27"/>
    </location>
</feature>
<keyword evidence="12" id="KW-1185">Reference proteome</keyword>
<evidence type="ECO:0000259" key="10">
    <source>
        <dbReference type="PROSITE" id="PS50240"/>
    </source>
</evidence>
<evidence type="ECO:0000256" key="6">
    <source>
        <dbReference type="ARBA" id="ARBA00023180"/>
    </source>
</evidence>
<dbReference type="Pfam" id="PF00089">
    <property type="entry name" value="Trypsin"/>
    <property type="match status" value="1"/>
</dbReference>
<dbReference type="GO" id="GO:0006508">
    <property type="term" value="P:proteolysis"/>
    <property type="evidence" value="ECO:0007669"/>
    <property type="project" value="InterPro"/>
</dbReference>
<evidence type="ECO:0000313" key="11">
    <source>
        <dbReference type="Ensembl" id="ENSPNAP00000031809.1"/>
    </source>
</evidence>
<dbReference type="PROSITE" id="PS00134">
    <property type="entry name" value="TRYPSIN_HIS"/>
    <property type="match status" value="1"/>
</dbReference>
<dbReference type="Proteomes" id="UP001501920">
    <property type="component" value="Chromosome 9"/>
</dbReference>
<dbReference type="Ensembl" id="ENSPNAT00000021119.2">
    <property type="protein sequence ID" value="ENSPNAP00000031809.1"/>
    <property type="gene ID" value="ENSPNAG00000005248.2"/>
</dbReference>
<dbReference type="OMA" id="VMCGIEC"/>
<dbReference type="PROSITE" id="PS50240">
    <property type="entry name" value="TRYPSIN_DOM"/>
    <property type="match status" value="1"/>
</dbReference>
<accession>A0A3B4E951</accession>
<dbReference type="InterPro" id="IPR050966">
    <property type="entry name" value="Glutamyl_endopeptidase"/>
</dbReference>
<organism evidence="11 12">
    <name type="scientific">Pygocentrus nattereri</name>
    <name type="common">Red-bellied piranha</name>
    <dbReference type="NCBI Taxonomy" id="42514"/>
    <lineage>
        <taxon>Eukaryota</taxon>
        <taxon>Metazoa</taxon>
        <taxon>Chordata</taxon>
        <taxon>Craniata</taxon>
        <taxon>Vertebrata</taxon>
        <taxon>Euteleostomi</taxon>
        <taxon>Actinopterygii</taxon>
        <taxon>Neopterygii</taxon>
        <taxon>Teleostei</taxon>
        <taxon>Ostariophysi</taxon>
        <taxon>Characiformes</taxon>
        <taxon>Characoidei</taxon>
        <taxon>Pygocentrus</taxon>
    </lineage>
</organism>
<feature type="compositionally biased region" description="Basic residues" evidence="8">
    <location>
        <begin position="230"/>
        <end position="244"/>
    </location>
</feature>
<name>A0A3B4E951_PYGNA</name>
<feature type="region of interest" description="Disordered" evidence="8">
    <location>
        <begin position="194"/>
        <end position="264"/>
    </location>
</feature>
<keyword evidence="3" id="KW-0964">Secreted</keyword>
<dbReference type="InterPro" id="IPR043504">
    <property type="entry name" value="Peptidase_S1_PA_chymotrypsin"/>
</dbReference>
<dbReference type="Gene3D" id="2.40.10.10">
    <property type="entry name" value="Trypsin-like serine proteases"/>
    <property type="match status" value="4"/>
</dbReference>
<dbReference type="GeneTree" id="ENSGT00390000000155"/>
<dbReference type="PANTHER" id="PTHR15462">
    <property type="entry name" value="SERINE PROTEASE"/>
    <property type="match status" value="1"/>
</dbReference>
<comment type="subcellular location">
    <subcellularLocation>
        <location evidence="1">Secreted</location>
    </subcellularLocation>
</comment>
<evidence type="ECO:0000256" key="3">
    <source>
        <dbReference type="ARBA" id="ARBA00022525"/>
    </source>
</evidence>
<dbReference type="SUPFAM" id="SSF50494">
    <property type="entry name" value="Trypsin-like serine proteases"/>
    <property type="match status" value="1"/>
</dbReference>
<feature type="domain" description="Peptidase S1" evidence="10">
    <location>
        <begin position="130"/>
        <end position="429"/>
    </location>
</feature>
<comment type="similarity">
    <text evidence="2">Belongs to the peptidase S1 family.</text>
</comment>
<dbReference type="AlphaFoldDB" id="A0A3B4E951"/>
<evidence type="ECO:0000256" key="7">
    <source>
        <dbReference type="ARBA" id="ARBA00040309"/>
    </source>
</evidence>
<evidence type="ECO:0000256" key="8">
    <source>
        <dbReference type="SAM" id="MobiDB-lite"/>
    </source>
</evidence>
<feature type="chain" id="PRO_5017312014" description="Inactive serine protease 35" evidence="9">
    <location>
        <begin position="28"/>
        <end position="434"/>
    </location>
</feature>
<evidence type="ECO:0000256" key="1">
    <source>
        <dbReference type="ARBA" id="ARBA00004613"/>
    </source>
</evidence>
<feature type="compositionally biased region" description="Basic and acidic residues" evidence="8">
    <location>
        <begin position="211"/>
        <end position="229"/>
    </location>
</feature>